<proteinExistence type="predicted"/>
<accession>A0ABQ4JJR2</accession>
<feature type="region of interest" description="Disordered" evidence="1">
    <location>
        <begin position="1"/>
        <end position="20"/>
    </location>
</feature>
<evidence type="ECO:0000313" key="2">
    <source>
        <dbReference type="EMBL" id="GIJ30829.1"/>
    </source>
</evidence>
<keyword evidence="3" id="KW-1185">Reference proteome</keyword>
<gene>
    <name evidence="2" type="ORF">Vqi01_59910</name>
</gene>
<comment type="caution">
    <text evidence="2">The sequence shown here is derived from an EMBL/GenBank/DDBJ whole genome shotgun (WGS) entry which is preliminary data.</text>
</comment>
<dbReference type="Proteomes" id="UP000653076">
    <property type="component" value="Unassembled WGS sequence"/>
</dbReference>
<organism evidence="2 3">
    <name type="scientific">Micromonospora qiuiae</name>
    <dbReference type="NCBI Taxonomy" id="502268"/>
    <lineage>
        <taxon>Bacteria</taxon>
        <taxon>Bacillati</taxon>
        <taxon>Actinomycetota</taxon>
        <taxon>Actinomycetes</taxon>
        <taxon>Micromonosporales</taxon>
        <taxon>Micromonosporaceae</taxon>
        <taxon>Micromonospora</taxon>
    </lineage>
</organism>
<sequence>MDSFRNGSGNEEDVIFQSTSGGREMDQEFRELIDSLGNMTADRVRHFPVSKIRIVANEDLCTAQVTVFVAHALTDKEYTALMERMIGAREFYFDELSIGFSISLGESEDFRGIAEAAGSREFAYSGC</sequence>
<reference evidence="2 3" key="1">
    <citation type="submission" date="2021-01" db="EMBL/GenBank/DDBJ databases">
        <title>Whole genome shotgun sequence of Verrucosispora qiuiae NBRC 106684.</title>
        <authorList>
            <person name="Komaki H."/>
            <person name="Tamura T."/>
        </authorList>
    </citation>
    <scope>NUCLEOTIDE SEQUENCE [LARGE SCALE GENOMIC DNA]</scope>
    <source>
        <strain evidence="2 3">NBRC 106684</strain>
    </source>
</reference>
<name>A0ABQ4JJR2_9ACTN</name>
<evidence type="ECO:0000256" key="1">
    <source>
        <dbReference type="SAM" id="MobiDB-lite"/>
    </source>
</evidence>
<evidence type="ECO:0000313" key="3">
    <source>
        <dbReference type="Proteomes" id="UP000653076"/>
    </source>
</evidence>
<dbReference type="EMBL" id="BOPC01000169">
    <property type="protein sequence ID" value="GIJ30829.1"/>
    <property type="molecule type" value="Genomic_DNA"/>
</dbReference>
<protein>
    <submittedName>
        <fullName evidence="2">Uncharacterized protein</fullName>
    </submittedName>
</protein>